<organism evidence="2 3">
    <name type="scientific">Thermocatellispora tengchongensis</name>
    <dbReference type="NCBI Taxonomy" id="1073253"/>
    <lineage>
        <taxon>Bacteria</taxon>
        <taxon>Bacillati</taxon>
        <taxon>Actinomycetota</taxon>
        <taxon>Actinomycetes</taxon>
        <taxon>Streptosporangiales</taxon>
        <taxon>Streptosporangiaceae</taxon>
        <taxon>Thermocatellispora</taxon>
    </lineage>
</organism>
<evidence type="ECO:0000313" key="3">
    <source>
        <dbReference type="Proteomes" id="UP000578449"/>
    </source>
</evidence>
<dbReference type="Proteomes" id="UP000578449">
    <property type="component" value="Unassembled WGS sequence"/>
</dbReference>
<keyword evidence="1" id="KW-0812">Transmembrane</keyword>
<dbReference type="AlphaFoldDB" id="A0A840P1B8"/>
<name>A0A840P1B8_9ACTN</name>
<evidence type="ECO:0000256" key="1">
    <source>
        <dbReference type="SAM" id="Phobius"/>
    </source>
</evidence>
<accession>A0A840P1B8</accession>
<gene>
    <name evidence="2" type="ORF">HNP84_000966</name>
</gene>
<dbReference type="Gene3D" id="3.40.50.12780">
    <property type="entry name" value="N-terminal domain of ligase-like"/>
    <property type="match status" value="1"/>
</dbReference>
<evidence type="ECO:0000313" key="2">
    <source>
        <dbReference type="EMBL" id="MBB5131260.1"/>
    </source>
</evidence>
<keyword evidence="1" id="KW-0472">Membrane</keyword>
<dbReference type="PANTHER" id="PTHR43845:SF1">
    <property type="entry name" value="BLR5969 PROTEIN"/>
    <property type="match status" value="1"/>
</dbReference>
<reference evidence="2 3" key="1">
    <citation type="submission" date="2020-08" db="EMBL/GenBank/DDBJ databases">
        <title>Genomic Encyclopedia of Type Strains, Phase IV (KMG-IV): sequencing the most valuable type-strain genomes for metagenomic binning, comparative biology and taxonomic classification.</title>
        <authorList>
            <person name="Goeker M."/>
        </authorList>
    </citation>
    <scope>NUCLEOTIDE SEQUENCE [LARGE SCALE GENOMIC DNA]</scope>
    <source>
        <strain evidence="2 3">DSM 45615</strain>
    </source>
</reference>
<keyword evidence="1" id="KW-1133">Transmembrane helix</keyword>
<keyword evidence="3" id="KW-1185">Reference proteome</keyword>
<dbReference type="InterPro" id="IPR042099">
    <property type="entry name" value="ANL_N_sf"/>
</dbReference>
<protein>
    <submittedName>
        <fullName evidence="2">Phenylacetate-CoA ligase</fullName>
        <ecNumber evidence="2">6.2.1.30</ecNumber>
    </submittedName>
</protein>
<dbReference type="EMBL" id="JACHGN010000002">
    <property type="protein sequence ID" value="MBB5131260.1"/>
    <property type="molecule type" value="Genomic_DNA"/>
</dbReference>
<dbReference type="RefSeq" id="WP_312923742.1">
    <property type="nucleotide sequence ID" value="NZ_BAABIX010000023.1"/>
</dbReference>
<keyword evidence="2" id="KW-0436">Ligase</keyword>
<dbReference type="GO" id="GO:0047475">
    <property type="term" value="F:phenylacetate-CoA ligase activity"/>
    <property type="evidence" value="ECO:0007669"/>
    <property type="project" value="UniProtKB-EC"/>
</dbReference>
<proteinExistence type="predicted"/>
<dbReference type="SUPFAM" id="SSF56801">
    <property type="entry name" value="Acetyl-CoA synthetase-like"/>
    <property type="match status" value="1"/>
</dbReference>
<feature type="transmembrane region" description="Helical" evidence="1">
    <location>
        <begin position="117"/>
        <end position="136"/>
    </location>
</feature>
<dbReference type="PANTHER" id="PTHR43845">
    <property type="entry name" value="BLR5969 PROTEIN"/>
    <property type="match status" value="1"/>
</dbReference>
<dbReference type="EC" id="6.2.1.30" evidence="2"/>
<sequence>MTDPVSPQERAVELFHEVAHRVPAYRAFLREHGVDPQKITTFHDFTTLPLTTKDTYTRRHPLPDLCRDGLIGDMIAVSSGSTGTPSFWPRSTADEHAIAARFEQVFRDAFGARGRRTLAVVCFALGTWVGGLFTLACCRHLADRGYPITSVAPGNDMREILRVVPELAPYFDQVVLLGYPPFLKDVIDAGAAAGVPWAEYDLKLVTAGEVFSEEWRTLVCERAGIADPATATASLYGTADAGVLGNETPLSIGVRRFLATRPDAARELFGSTRLPTLVQYDPNSRLFETVAGTLVFTGDNGVPLIRYHIADDGGVVPYDRMLAFLADHGHHPPDPSPALPFVYVFGRGRFAVSYYGANVYPENVSVGLEQPEVNRAVTGKFVMEVVEDESRDRRLRVTVELAPGRSPSPALAESLAHSILTHLTRLNSEYAHYVPAGRRLPEVHLRPTADPEYFPPGVKHRYTRP</sequence>
<comment type="caution">
    <text evidence="2">The sequence shown here is derived from an EMBL/GenBank/DDBJ whole genome shotgun (WGS) entry which is preliminary data.</text>
</comment>